<accession>A0A426YC76</accession>
<protein>
    <submittedName>
        <fullName evidence="2">Uncharacterized protein</fullName>
    </submittedName>
</protein>
<name>A0A426YC76_ENSVE</name>
<evidence type="ECO:0000256" key="1">
    <source>
        <dbReference type="SAM" id="MobiDB-lite"/>
    </source>
</evidence>
<feature type="non-terminal residue" evidence="2">
    <location>
        <position position="121"/>
    </location>
</feature>
<evidence type="ECO:0000313" key="3">
    <source>
        <dbReference type="Proteomes" id="UP000287651"/>
    </source>
</evidence>
<evidence type="ECO:0000313" key="2">
    <source>
        <dbReference type="EMBL" id="RRT49334.1"/>
    </source>
</evidence>
<feature type="region of interest" description="Disordered" evidence="1">
    <location>
        <begin position="31"/>
        <end position="95"/>
    </location>
</feature>
<reference evidence="2 3" key="1">
    <citation type="journal article" date="2014" name="Agronomy (Basel)">
        <title>A Draft Genome Sequence for Ensete ventricosum, the Drought-Tolerant Tree Against Hunger.</title>
        <authorList>
            <person name="Harrison J."/>
            <person name="Moore K.A."/>
            <person name="Paszkiewicz K."/>
            <person name="Jones T."/>
            <person name="Grant M."/>
            <person name="Ambacheew D."/>
            <person name="Muzemil S."/>
            <person name="Studholme D.J."/>
        </authorList>
    </citation>
    <scope>NUCLEOTIDE SEQUENCE [LARGE SCALE GENOMIC DNA]</scope>
</reference>
<sequence length="121" mass="14367">MHVRVFRVLFIFCTKVGNFDLYRPIRVVHTGPPGYRYADHPLPGGTTKIDRRRSIKREKGKKKKKKKKKKRKKRKKKKRRRRKKKTSIPHAILARTSSLPACRPRAILAHGRFFSRVGRRN</sequence>
<dbReference type="EMBL" id="AMZH03013403">
    <property type="protein sequence ID" value="RRT49334.1"/>
    <property type="molecule type" value="Genomic_DNA"/>
</dbReference>
<gene>
    <name evidence="2" type="ORF">B296_00039779</name>
</gene>
<organism evidence="2 3">
    <name type="scientific">Ensete ventricosum</name>
    <name type="common">Abyssinian banana</name>
    <name type="synonym">Musa ensete</name>
    <dbReference type="NCBI Taxonomy" id="4639"/>
    <lineage>
        <taxon>Eukaryota</taxon>
        <taxon>Viridiplantae</taxon>
        <taxon>Streptophyta</taxon>
        <taxon>Embryophyta</taxon>
        <taxon>Tracheophyta</taxon>
        <taxon>Spermatophyta</taxon>
        <taxon>Magnoliopsida</taxon>
        <taxon>Liliopsida</taxon>
        <taxon>Zingiberales</taxon>
        <taxon>Musaceae</taxon>
        <taxon>Ensete</taxon>
    </lineage>
</organism>
<comment type="caution">
    <text evidence="2">The sequence shown here is derived from an EMBL/GenBank/DDBJ whole genome shotgun (WGS) entry which is preliminary data.</text>
</comment>
<feature type="compositionally biased region" description="Basic residues" evidence="1">
    <location>
        <begin position="50"/>
        <end position="87"/>
    </location>
</feature>
<dbReference type="Proteomes" id="UP000287651">
    <property type="component" value="Unassembled WGS sequence"/>
</dbReference>
<dbReference type="AlphaFoldDB" id="A0A426YC76"/>
<proteinExistence type="predicted"/>